<name>A0ABN2YUS9_9ACTN</name>
<dbReference type="Pfam" id="PF14759">
    <property type="entry name" value="Reductase_C"/>
    <property type="match status" value="1"/>
</dbReference>
<evidence type="ECO:0000313" key="8">
    <source>
        <dbReference type="Proteomes" id="UP001500575"/>
    </source>
</evidence>
<dbReference type="RefSeq" id="WP_344305162.1">
    <property type="nucleotide sequence ID" value="NZ_BAAAQQ010000013.1"/>
</dbReference>
<keyword evidence="4" id="KW-0560">Oxidoreductase</keyword>
<dbReference type="Proteomes" id="UP001500575">
    <property type="component" value="Unassembled WGS sequence"/>
</dbReference>
<dbReference type="PANTHER" id="PTHR43557:SF2">
    <property type="entry name" value="RIESKE DOMAIN-CONTAINING PROTEIN-RELATED"/>
    <property type="match status" value="1"/>
</dbReference>
<organism evidence="7 8">
    <name type="scientific">Nocardioides bigeumensis</name>
    <dbReference type="NCBI Taxonomy" id="433657"/>
    <lineage>
        <taxon>Bacteria</taxon>
        <taxon>Bacillati</taxon>
        <taxon>Actinomycetota</taxon>
        <taxon>Actinomycetes</taxon>
        <taxon>Propionibacteriales</taxon>
        <taxon>Nocardioidaceae</taxon>
        <taxon>Nocardioides</taxon>
    </lineage>
</organism>
<accession>A0ABN2YUS9</accession>
<evidence type="ECO:0000259" key="5">
    <source>
        <dbReference type="Pfam" id="PF07992"/>
    </source>
</evidence>
<evidence type="ECO:0000313" key="7">
    <source>
        <dbReference type="EMBL" id="GAA2131720.1"/>
    </source>
</evidence>
<dbReference type="PRINTS" id="PR00411">
    <property type="entry name" value="PNDRDTASEI"/>
</dbReference>
<dbReference type="InterPro" id="IPR016156">
    <property type="entry name" value="FAD/NAD-linked_Rdtase_dimer_sf"/>
</dbReference>
<keyword evidence="8" id="KW-1185">Reference proteome</keyword>
<gene>
    <name evidence="7" type="ORF">GCM10009843_35560</name>
</gene>
<reference evidence="7 8" key="1">
    <citation type="journal article" date="2019" name="Int. J. Syst. Evol. Microbiol.">
        <title>The Global Catalogue of Microorganisms (GCM) 10K type strain sequencing project: providing services to taxonomists for standard genome sequencing and annotation.</title>
        <authorList>
            <consortium name="The Broad Institute Genomics Platform"/>
            <consortium name="The Broad Institute Genome Sequencing Center for Infectious Disease"/>
            <person name="Wu L."/>
            <person name="Ma J."/>
        </authorList>
    </citation>
    <scope>NUCLEOTIDE SEQUENCE [LARGE SCALE GENOMIC DNA]</scope>
    <source>
        <strain evidence="7 8">JCM 16021</strain>
    </source>
</reference>
<dbReference type="Pfam" id="PF07992">
    <property type="entry name" value="Pyr_redox_2"/>
    <property type="match status" value="1"/>
</dbReference>
<evidence type="ECO:0000259" key="6">
    <source>
        <dbReference type="Pfam" id="PF14759"/>
    </source>
</evidence>
<dbReference type="SUPFAM" id="SSF51905">
    <property type="entry name" value="FAD/NAD(P)-binding domain"/>
    <property type="match status" value="2"/>
</dbReference>
<evidence type="ECO:0000256" key="4">
    <source>
        <dbReference type="ARBA" id="ARBA00023002"/>
    </source>
</evidence>
<dbReference type="PRINTS" id="PR00368">
    <property type="entry name" value="FADPNR"/>
</dbReference>
<feature type="domain" description="FAD/NAD(P)-binding" evidence="5">
    <location>
        <begin position="3"/>
        <end position="298"/>
    </location>
</feature>
<dbReference type="Gene3D" id="3.50.50.60">
    <property type="entry name" value="FAD/NAD(P)-binding domain"/>
    <property type="match status" value="2"/>
</dbReference>
<dbReference type="Gene3D" id="3.30.390.30">
    <property type="match status" value="1"/>
</dbReference>
<evidence type="ECO:0000256" key="2">
    <source>
        <dbReference type="ARBA" id="ARBA00022630"/>
    </source>
</evidence>
<dbReference type="InterPro" id="IPR023753">
    <property type="entry name" value="FAD/NAD-binding_dom"/>
</dbReference>
<dbReference type="EMBL" id="BAAAQQ010000013">
    <property type="protein sequence ID" value="GAA2131720.1"/>
    <property type="molecule type" value="Genomic_DNA"/>
</dbReference>
<feature type="domain" description="Reductase C-terminal" evidence="6">
    <location>
        <begin position="317"/>
        <end position="386"/>
    </location>
</feature>
<evidence type="ECO:0000256" key="3">
    <source>
        <dbReference type="ARBA" id="ARBA00022827"/>
    </source>
</evidence>
<evidence type="ECO:0000256" key="1">
    <source>
        <dbReference type="ARBA" id="ARBA00001974"/>
    </source>
</evidence>
<keyword evidence="3" id="KW-0274">FAD</keyword>
<dbReference type="InterPro" id="IPR036188">
    <property type="entry name" value="FAD/NAD-bd_sf"/>
</dbReference>
<comment type="caution">
    <text evidence="7">The sequence shown here is derived from an EMBL/GenBank/DDBJ whole genome shotgun (WGS) entry which is preliminary data.</text>
</comment>
<protein>
    <submittedName>
        <fullName evidence="7">FAD/NAD(P)-binding oxidoreductase</fullName>
    </submittedName>
</protein>
<dbReference type="SUPFAM" id="SSF55424">
    <property type="entry name" value="FAD/NAD-linked reductases, dimerisation (C-terminal) domain"/>
    <property type="match status" value="1"/>
</dbReference>
<comment type="cofactor">
    <cofactor evidence="1">
        <name>FAD</name>
        <dbReference type="ChEBI" id="CHEBI:57692"/>
    </cofactor>
</comment>
<dbReference type="InterPro" id="IPR050446">
    <property type="entry name" value="FAD-oxidoreductase/Apoptosis"/>
</dbReference>
<dbReference type="InterPro" id="IPR028202">
    <property type="entry name" value="Reductase_C"/>
</dbReference>
<sequence>MGVVVVGGSLAGLGTVLALRRRGFEGEVTLLGEETERPYDRPPLSKEFLEPGAETPYLVKDGELEEQGVTFLPGTRATALDPDRRRVRLEGGEALAYDAVVIATGAQPRTLPVPGGDLPGVRTLRSLDDARALRDALDASPRVVVIGGGFIGAEFACAARARGLDVTILEREREPFALSLGEAVGRELGQLHRAKGATVRTGAGIVALEGADRVEAVILDDGTRIPADLVLVGVGVTPRTAWLDGSGVSVGNGVVCDAALRSVSHEGVYAAGDVAFWPHPLLGAPVRIEHWTNANEHGDLVAAGITGTAPSADMPPYVWSDQLGFKIQVIGRAAPTDDVRLFHRDGRIHAALWSRDGALISALSLDTPRLHLRARKAIVAGDPVDDFVAEQAALLL</sequence>
<keyword evidence="2" id="KW-0285">Flavoprotein</keyword>
<dbReference type="PANTHER" id="PTHR43557">
    <property type="entry name" value="APOPTOSIS-INDUCING FACTOR 1"/>
    <property type="match status" value="1"/>
</dbReference>
<proteinExistence type="predicted"/>